<dbReference type="Gene3D" id="2.60.40.1260">
    <property type="entry name" value="Lamin Tail domain"/>
    <property type="match status" value="1"/>
</dbReference>
<organism evidence="2">
    <name type="scientific">Caldithrix abyssi</name>
    <dbReference type="NCBI Taxonomy" id="187145"/>
    <lineage>
        <taxon>Bacteria</taxon>
        <taxon>Pseudomonadati</taxon>
        <taxon>Calditrichota</taxon>
        <taxon>Calditrichia</taxon>
        <taxon>Calditrichales</taxon>
        <taxon>Calditrichaceae</taxon>
        <taxon>Caldithrix</taxon>
    </lineage>
</organism>
<evidence type="ECO:0000313" key="2">
    <source>
        <dbReference type="EMBL" id="HHM02935.1"/>
    </source>
</evidence>
<dbReference type="InterPro" id="IPR001322">
    <property type="entry name" value="Lamin_tail_dom"/>
</dbReference>
<accession>A0A7V5VFL7</accession>
<dbReference type="Pfam" id="PF00932">
    <property type="entry name" value="LTD"/>
    <property type="match status" value="1"/>
</dbReference>
<dbReference type="InterPro" id="IPR036415">
    <property type="entry name" value="Lamin_tail_dom_sf"/>
</dbReference>
<feature type="domain" description="LTD" evidence="1">
    <location>
        <begin position="12"/>
        <end position="140"/>
    </location>
</feature>
<dbReference type="PROSITE" id="PS51841">
    <property type="entry name" value="LTD"/>
    <property type="match status" value="1"/>
</dbReference>
<proteinExistence type="predicted"/>
<sequence>MIKSLIVLGLVLPIRAQITFSEIMYNPGSSEFHDEFIELYNTSDSTVDLGGWTVGDSSSFDTVIDAGQGTVFLPGTFAVILDGSYRGNSSRYDNIIPPEALIVTIDGNAFLSNGLTNSSPKTLLLKNGNGQVISRYRYETGYEEDHSAEKMVLERENSPDNWGPSLVAGGTPGQRNSISPYDFDLSVKERPVSWSPYLIRIQNSLSVNFYIFNTGLRPFRETVRIRAAFLHPVSETVFDELRRPPEPGDSLLLGFEHIFKRGGRFILRIFLSSDEDENPLNDTLDVEINVLDTDAGFSINEIKFLTRQDEPEWIEILNTGAFRGTLYGWALADMRDTARVDTLVFIDPGQYKLFAANRTVAAFYGIEDSLIIPLKNWPILNNGGDIVYLLDPLERWVEQVPYTTEWLEGREDGKPSLERINSSLDARFARSWGPSTAPEGATPARQNSIFSQPASAGKGSLTVSPDPFSPDNDGFEDYCLISFELPVNSAHARLRIYDLRGRMVRSINEDFFTGRNQTMVWDGRNDEERLLPMGIYIVYLQIIDDRGGVIASYKRSITLARQVD</sequence>
<evidence type="ECO:0000259" key="1">
    <source>
        <dbReference type="PROSITE" id="PS51841"/>
    </source>
</evidence>
<reference evidence="2" key="1">
    <citation type="journal article" date="2020" name="mSystems">
        <title>Genome- and Community-Level Interaction Insights into Carbon Utilization and Element Cycling Functions of Hydrothermarchaeota in Hydrothermal Sediment.</title>
        <authorList>
            <person name="Zhou Z."/>
            <person name="Liu Y."/>
            <person name="Xu W."/>
            <person name="Pan J."/>
            <person name="Luo Z.H."/>
            <person name="Li M."/>
        </authorList>
    </citation>
    <scope>NUCLEOTIDE SEQUENCE [LARGE SCALE GENOMIC DNA]</scope>
    <source>
        <strain evidence="2">HyVt-460</strain>
    </source>
</reference>
<dbReference type="AlphaFoldDB" id="A0A7V5VFL7"/>
<gene>
    <name evidence="2" type="ORF">ENJ15_07950</name>
</gene>
<name>A0A7V5VFL7_CALAY</name>
<dbReference type="SUPFAM" id="SSF74853">
    <property type="entry name" value="Lamin A/C globular tail domain"/>
    <property type="match status" value="2"/>
</dbReference>
<protein>
    <recommendedName>
        <fullName evidence="1">LTD domain-containing protein</fullName>
    </recommendedName>
</protein>
<dbReference type="EMBL" id="DRLI01000307">
    <property type="protein sequence ID" value="HHM02935.1"/>
    <property type="molecule type" value="Genomic_DNA"/>
</dbReference>
<dbReference type="Proteomes" id="UP000885771">
    <property type="component" value="Unassembled WGS sequence"/>
</dbReference>
<comment type="caution">
    <text evidence="2">The sequence shown here is derived from an EMBL/GenBank/DDBJ whole genome shotgun (WGS) entry which is preliminary data.</text>
</comment>
<dbReference type="Gene3D" id="2.60.40.4070">
    <property type="match status" value="1"/>
</dbReference>
<dbReference type="Pfam" id="PF13585">
    <property type="entry name" value="CHU_C"/>
    <property type="match status" value="1"/>
</dbReference>